<proteinExistence type="predicted"/>
<protein>
    <submittedName>
        <fullName evidence="1">Uncharacterized protein</fullName>
    </submittedName>
</protein>
<evidence type="ECO:0000313" key="1">
    <source>
        <dbReference type="EMBL" id="MBX70255.1"/>
    </source>
</evidence>
<name>A0A2P2QTI3_RHIMU</name>
<sequence>MHFMQKPENKVKQEYEWAVPLQK</sequence>
<dbReference type="EMBL" id="GGEC01089771">
    <property type="protein sequence ID" value="MBX70255.1"/>
    <property type="molecule type" value="Transcribed_RNA"/>
</dbReference>
<dbReference type="AlphaFoldDB" id="A0A2P2QTI3"/>
<accession>A0A2P2QTI3</accession>
<reference evidence="1" key="1">
    <citation type="submission" date="2018-02" db="EMBL/GenBank/DDBJ databases">
        <title>Rhizophora mucronata_Transcriptome.</title>
        <authorList>
            <person name="Meera S.P."/>
            <person name="Sreeshan A."/>
            <person name="Augustine A."/>
        </authorList>
    </citation>
    <scope>NUCLEOTIDE SEQUENCE</scope>
    <source>
        <tissue evidence="1">Leaf</tissue>
    </source>
</reference>
<organism evidence="1">
    <name type="scientific">Rhizophora mucronata</name>
    <name type="common">Asiatic mangrove</name>
    <dbReference type="NCBI Taxonomy" id="61149"/>
    <lineage>
        <taxon>Eukaryota</taxon>
        <taxon>Viridiplantae</taxon>
        <taxon>Streptophyta</taxon>
        <taxon>Embryophyta</taxon>
        <taxon>Tracheophyta</taxon>
        <taxon>Spermatophyta</taxon>
        <taxon>Magnoliopsida</taxon>
        <taxon>eudicotyledons</taxon>
        <taxon>Gunneridae</taxon>
        <taxon>Pentapetalae</taxon>
        <taxon>rosids</taxon>
        <taxon>fabids</taxon>
        <taxon>Malpighiales</taxon>
        <taxon>Rhizophoraceae</taxon>
        <taxon>Rhizophora</taxon>
    </lineage>
</organism>